<evidence type="ECO:0000256" key="2">
    <source>
        <dbReference type="ARBA" id="ARBA00022801"/>
    </source>
</evidence>
<dbReference type="AlphaFoldDB" id="A0A238FLS6"/>
<evidence type="ECO:0000256" key="7">
    <source>
        <dbReference type="SAM" id="MobiDB-lite"/>
    </source>
</evidence>
<dbReference type="InterPro" id="IPR016035">
    <property type="entry name" value="Acyl_Trfase/lysoPLipase"/>
</dbReference>
<name>A0A238FLS6_9BASI</name>
<gene>
    <name evidence="9" type="ORF">BQ2448_7036</name>
</gene>
<protein>
    <recommendedName>
        <fullName evidence="6">Lysophospholipase</fullName>
        <ecNumber evidence="6">3.1.1.5</ecNumber>
    </recommendedName>
</protein>
<feature type="domain" description="PLA2c" evidence="8">
    <location>
        <begin position="196"/>
        <end position="831"/>
    </location>
</feature>
<dbReference type="GO" id="GO:0005829">
    <property type="term" value="C:cytosol"/>
    <property type="evidence" value="ECO:0007669"/>
    <property type="project" value="TreeGrafter"/>
</dbReference>
<evidence type="ECO:0000256" key="4">
    <source>
        <dbReference type="ARBA" id="ARBA00023098"/>
    </source>
</evidence>
<evidence type="ECO:0000256" key="1">
    <source>
        <dbReference type="ARBA" id="ARBA00008780"/>
    </source>
</evidence>
<evidence type="ECO:0000313" key="9">
    <source>
        <dbReference type="EMBL" id="SCV73111.1"/>
    </source>
</evidence>
<reference evidence="10" key="1">
    <citation type="submission" date="2016-09" db="EMBL/GenBank/DDBJ databases">
        <authorList>
            <person name="Jeantristanb JTB J.-T."/>
            <person name="Ricardo R."/>
        </authorList>
    </citation>
    <scope>NUCLEOTIDE SEQUENCE [LARGE SCALE GENOMIC DNA]</scope>
</reference>
<keyword evidence="2 5" id="KW-0378">Hydrolase</keyword>
<dbReference type="GO" id="GO:0046475">
    <property type="term" value="P:glycerophospholipid catabolic process"/>
    <property type="evidence" value="ECO:0007669"/>
    <property type="project" value="TreeGrafter"/>
</dbReference>
<dbReference type="STRING" id="269621.A0A238FLS6"/>
<keyword evidence="4 5" id="KW-0443">Lipid metabolism</keyword>
<comment type="similarity">
    <text evidence="1 6">Belongs to the lysophospholipase family.</text>
</comment>
<dbReference type="InterPro" id="IPR002642">
    <property type="entry name" value="LysoPLipase_cat_dom"/>
</dbReference>
<dbReference type="PANTHER" id="PTHR10728">
    <property type="entry name" value="CYTOSOLIC PHOSPHOLIPASE A2"/>
    <property type="match status" value="1"/>
</dbReference>
<dbReference type="EC" id="3.1.1.5" evidence="6"/>
<keyword evidence="10" id="KW-1185">Reference proteome</keyword>
<evidence type="ECO:0000256" key="5">
    <source>
        <dbReference type="PROSITE-ProRule" id="PRU00555"/>
    </source>
</evidence>
<evidence type="ECO:0000259" key="8">
    <source>
        <dbReference type="PROSITE" id="PS51210"/>
    </source>
</evidence>
<evidence type="ECO:0000313" key="10">
    <source>
        <dbReference type="Proteomes" id="UP000198372"/>
    </source>
</evidence>
<accession>A0A238FLS6</accession>
<sequence length="856" mass="94941">MGIRGFRGRCPTKSAQAQPSLHPHQHRKPLKASHLLPPLETPSTWIPTLSAGGTGSNSTEVDPTTHGFSVCKRLRSRFWLVWAFWVCKGNYYRGKKNKDGTREAENSDIKRVEEGFEREDRDSTSLSFEEKEVSVAHKGGKSIGARSSQLPMAKLLLSTEHIGLKMRTYLTKPKKPPHGTNKMLQSDIEEDHSLSPHKNETAHLRRNNCLSVEEMNFLTERRNKIAQGQTLFNLLGLEGGEEIDERDVPIIGLGGSGGGMRANLGFLSTILAFQDLDLWPLITYTAGVSGSCWALASLYTLPITPPLKPPLNAGAVIEHFMRVSGVHPLSTRSVNRVREAKGGYQSLFGPLISKSKHGQKICMIDLYSTLVSSYFWMMPGADGMNTIDPASMKWSRAYENAGLAQGCEPFPILTACRHERPWRSWKDPNVSPHTIDEEIAEHEKRDAWWQWFEMNPVVVGCDELQGWVPTWSFGRKFEQGVSVQNLPEHSLALLLGLATAAPAAPLSSFLEMLWTKLPRNVFGSALRRALPHDSELLNLTVDWDQLADTLLSLSRRMGDSTMDKLDNINPIHASNEANPFFDAPKRPGRGNGFEHSPRLHLVDSGMSNNCPTHVFLHPARDVDLIILSVGSSALARINEYGATKGLEFTPRQRLPPLTPPKMDKAGKVLPSDVEEIRSKFEGRYAQILDGKALHVVIGAQSAHSSLSLSTADHSPQSSGKEGITYNEKHQPQAWRDVTLVYIPLLPNVCNPGYDPSTAPFSSSYNLVWTAENVQDIVKTATQNIRDGHAILTQAISEVYGKRKALRLAGESYPLERARHNIANEDEVGRVVIKGKNPVELALNASEVRGKRPWISS</sequence>
<dbReference type="SMART" id="SM00022">
    <property type="entry name" value="PLAc"/>
    <property type="match status" value="1"/>
</dbReference>
<comment type="catalytic activity">
    <reaction evidence="6">
        <text>a 1-acyl-sn-glycero-3-phosphocholine + H2O = sn-glycerol 3-phosphocholine + a fatty acid + H(+)</text>
        <dbReference type="Rhea" id="RHEA:15177"/>
        <dbReference type="ChEBI" id="CHEBI:15377"/>
        <dbReference type="ChEBI" id="CHEBI:15378"/>
        <dbReference type="ChEBI" id="CHEBI:16870"/>
        <dbReference type="ChEBI" id="CHEBI:28868"/>
        <dbReference type="ChEBI" id="CHEBI:58168"/>
        <dbReference type="EC" id="3.1.1.5"/>
    </reaction>
</comment>
<proteinExistence type="inferred from homology"/>
<organism evidence="9 10">
    <name type="scientific">Microbotryum intermedium</name>
    <dbReference type="NCBI Taxonomy" id="269621"/>
    <lineage>
        <taxon>Eukaryota</taxon>
        <taxon>Fungi</taxon>
        <taxon>Dikarya</taxon>
        <taxon>Basidiomycota</taxon>
        <taxon>Pucciniomycotina</taxon>
        <taxon>Microbotryomycetes</taxon>
        <taxon>Microbotryales</taxon>
        <taxon>Microbotryaceae</taxon>
        <taxon>Microbotryum</taxon>
    </lineage>
</organism>
<dbReference type="Pfam" id="PF01735">
    <property type="entry name" value="PLA2_B"/>
    <property type="match status" value="1"/>
</dbReference>
<feature type="compositionally biased region" description="Polar residues" evidence="7">
    <location>
        <begin position="707"/>
        <end position="719"/>
    </location>
</feature>
<dbReference type="SUPFAM" id="SSF52151">
    <property type="entry name" value="FabD/lysophospholipase-like"/>
    <property type="match status" value="1"/>
</dbReference>
<dbReference type="EMBL" id="FMSP01000017">
    <property type="protein sequence ID" value="SCV73111.1"/>
    <property type="molecule type" value="Genomic_DNA"/>
</dbReference>
<evidence type="ECO:0000256" key="3">
    <source>
        <dbReference type="ARBA" id="ARBA00022963"/>
    </source>
</evidence>
<dbReference type="Proteomes" id="UP000198372">
    <property type="component" value="Unassembled WGS sequence"/>
</dbReference>
<dbReference type="PROSITE" id="PS51210">
    <property type="entry name" value="PLA2C"/>
    <property type="match status" value="1"/>
</dbReference>
<evidence type="ECO:0000256" key="6">
    <source>
        <dbReference type="RuleBase" id="RU362103"/>
    </source>
</evidence>
<dbReference type="GO" id="GO:0004623">
    <property type="term" value="F:phospholipase A2 activity"/>
    <property type="evidence" value="ECO:0007669"/>
    <property type="project" value="TreeGrafter"/>
</dbReference>
<keyword evidence="3 5" id="KW-0442">Lipid degradation</keyword>
<feature type="region of interest" description="Disordered" evidence="7">
    <location>
        <begin position="1"/>
        <end position="28"/>
    </location>
</feature>
<dbReference type="Gene3D" id="3.40.1090.10">
    <property type="entry name" value="Cytosolic phospholipase A2 catalytic domain"/>
    <property type="match status" value="1"/>
</dbReference>
<dbReference type="GO" id="GO:0004622">
    <property type="term" value="F:phosphatidylcholine lysophospholipase activity"/>
    <property type="evidence" value="ECO:0007669"/>
    <property type="project" value="UniProtKB-EC"/>
</dbReference>
<dbReference type="OrthoDB" id="2537302at2759"/>
<dbReference type="PANTHER" id="PTHR10728:SF40">
    <property type="entry name" value="PATATIN FAMILY PROTEIN"/>
    <property type="match status" value="1"/>
</dbReference>
<feature type="region of interest" description="Disordered" evidence="7">
    <location>
        <begin position="707"/>
        <end position="728"/>
    </location>
</feature>